<dbReference type="CDD" id="cd12912">
    <property type="entry name" value="PDC2_MCP_like"/>
    <property type="match status" value="1"/>
</dbReference>
<comment type="caution">
    <text evidence="12">The sequence shown here is derived from an EMBL/GenBank/DDBJ whole genome shotgun (WGS) entry which is preliminary data.</text>
</comment>
<dbReference type="eggNOG" id="COG0840">
    <property type="taxonomic scope" value="Bacteria"/>
</dbReference>
<evidence type="ECO:0000256" key="1">
    <source>
        <dbReference type="ARBA" id="ARBA00004651"/>
    </source>
</evidence>
<evidence type="ECO:0000256" key="10">
    <source>
        <dbReference type="SAM" id="Phobius"/>
    </source>
</evidence>
<dbReference type="PANTHER" id="PTHR32089">
    <property type="entry name" value="METHYL-ACCEPTING CHEMOTAXIS PROTEIN MCPB"/>
    <property type="match status" value="1"/>
</dbReference>
<accession>V2XNY8</accession>
<keyword evidence="2" id="KW-1003">Cell membrane</keyword>
<dbReference type="Gene3D" id="1.10.287.950">
    <property type="entry name" value="Methyl-accepting chemotaxis protein"/>
    <property type="match status" value="1"/>
</dbReference>
<dbReference type="Pfam" id="PF00015">
    <property type="entry name" value="MCPsignal"/>
    <property type="match status" value="1"/>
</dbReference>
<dbReference type="Proteomes" id="UP000018227">
    <property type="component" value="Unassembled WGS sequence"/>
</dbReference>
<evidence type="ECO:0000256" key="5">
    <source>
        <dbReference type="ARBA" id="ARBA00022989"/>
    </source>
</evidence>
<dbReference type="CDD" id="cd12913">
    <property type="entry name" value="PDC1_MCP_like"/>
    <property type="match status" value="1"/>
</dbReference>
<feature type="coiled-coil region" evidence="9">
    <location>
        <begin position="580"/>
        <end position="631"/>
    </location>
</feature>
<dbReference type="PANTHER" id="PTHR32089:SF112">
    <property type="entry name" value="LYSOZYME-LIKE PROTEIN-RELATED"/>
    <property type="match status" value="1"/>
</dbReference>
<dbReference type="EMBL" id="ACIL03000007">
    <property type="protein sequence ID" value="ESL03894.1"/>
    <property type="molecule type" value="Genomic_DNA"/>
</dbReference>
<name>V2XNY8_9FIRM</name>
<sequence length="662" mass="71940">MKLKNKMLFLIGVPILLAVIILTIVSYTYSRTLLVNESKETMLAYAEKYASDVESIIAEKKSYVEISADNISKEQKKGQALLDDLTYLTQNINGALDVYAGFNDKSFFDGSGWVPDAGFDPTSRSWYQGAIGKNSIYISEPYVTATDNSLVVAVCYELKYNGQSVGVLGADMSMKEFDNLIKNIKLKDTGKASLINKNGGFIISDKYTINDNVTSIENGALSELASKLSSGQLEFLSAKTEGVNRFYAIAPVANTDWAVVLEAPEGEIIKASNQLALFMSIIGVVSILVLLVIIYLIANSVSTPIIKLSECIQGMVEYDFTLSDNSPSVIYSKRTDEIGLISRSLITVKKTIQDIMMQITDIANQVSASSEELTASSEHSADTSKNLTRTVEEISNGAVMQAEDMQKGAEAMQVMDSALNANELIIETLDSTIKEVSSAKEKGILTITQLIKATKRLKESSSRVHEVILTTNDRATEISSASNMIKSISDQTNLLALNAAIEAARAGEAGKGFAVVAEEIRKLAEQSNKFTEEIQEIVQGLMEKVTETVEIMELVGGMVSEQNDKVNETQELFHLISSELDKNMNEMGNLNNSVNELEATRSSLVGIIENLSALSEENAAATQEASEALNSQLYSAQEVASASSSLSTMAQDMIGMITKFKI</sequence>
<dbReference type="GO" id="GO:0006935">
    <property type="term" value="P:chemotaxis"/>
    <property type="evidence" value="ECO:0007669"/>
    <property type="project" value="UniProtKB-KW"/>
</dbReference>
<evidence type="ECO:0000256" key="8">
    <source>
        <dbReference type="PROSITE-ProRule" id="PRU00284"/>
    </source>
</evidence>
<keyword evidence="13" id="KW-1185">Reference proteome</keyword>
<evidence type="ECO:0000313" key="13">
    <source>
        <dbReference type="Proteomes" id="UP000018227"/>
    </source>
</evidence>
<dbReference type="GO" id="GO:0005886">
    <property type="term" value="C:plasma membrane"/>
    <property type="evidence" value="ECO:0007669"/>
    <property type="project" value="UniProtKB-SubCell"/>
</dbReference>
<dbReference type="InterPro" id="IPR004089">
    <property type="entry name" value="MCPsignal_dom"/>
</dbReference>
<feature type="domain" description="Methyl-accepting transducer" evidence="11">
    <location>
        <begin position="376"/>
        <end position="612"/>
    </location>
</feature>
<dbReference type="AlphaFoldDB" id="V2XNY8"/>
<evidence type="ECO:0000256" key="6">
    <source>
        <dbReference type="ARBA" id="ARBA00023136"/>
    </source>
</evidence>
<dbReference type="HOGENOM" id="CLU_000445_107_19_9"/>
<dbReference type="PROSITE" id="PS50111">
    <property type="entry name" value="CHEMOTAXIS_TRANSDUC_2"/>
    <property type="match status" value="1"/>
</dbReference>
<feature type="transmembrane region" description="Helical" evidence="10">
    <location>
        <begin position="7"/>
        <end position="29"/>
    </location>
</feature>
<dbReference type="InterPro" id="IPR029151">
    <property type="entry name" value="Sensor-like_sf"/>
</dbReference>
<dbReference type="OrthoDB" id="9760371at2"/>
<evidence type="ECO:0000256" key="9">
    <source>
        <dbReference type="SAM" id="Coils"/>
    </source>
</evidence>
<comment type="subcellular location">
    <subcellularLocation>
        <location evidence="1">Cell membrane</location>
        <topology evidence="1">Multi-pass membrane protein</topology>
    </subcellularLocation>
</comment>
<evidence type="ECO:0000313" key="12">
    <source>
        <dbReference type="EMBL" id="ESL03894.1"/>
    </source>
</evidence>
<organism evidence="12 13">
    <name type="scientific">Catonella morbi ATCC 51271</name>
    <dbReference type="NCBI Taxonomy" id="592026"/>
    <lineage>
        <taxon>Bacteria</taxon>
        <taxon>Bacillati</taxon>
        <taxon>Bacillota</taxon>
        <taxon>Clostridia</taxon>
        <taxon>Lachnospirales</taxon>
        <taxon>Lachnospiraceae</taxon>
        <taxon>Catonella</taxon>
    </lineage>
</organism>
<keyword evidence="9" id="KW-0175">Coiled coil</keyword>
<protein>
    <recommendedName>
        <fullName evidence="11">Methyl-accepting transducer domain-containing protein</fullName>
    </recommendedName>
</protein>
<keyword evidence="4 10" id="KW-0812">Transmembrane</keyword>
<evidence type="ECO:0000256" key="4">
    <source>
        <dbReference type="ARBA" id="ARBA00022692"/>
    </source>
</evidence>
<evidence type="ECO:0000256" key="7">
    <source>
        <dbReference type="ARBA" id="ARBA00023224"/>
    </source>
</evidence>
<evidence type="ECO:0000256" key="2">
    <source>
        <dbReference type="ARBA" id="ARBA00022475"/>
    </source>
</evidence>
<dbReference type="InterPro" id="IPR033479">
    <property type="entry name" value="dCache_1"/>
</dbReference>
<keyword evidence="6 10" id="KW-0472">Membrane</keyword>
<dbReference type="RefSeq" id="WP_023353943.1">
    <property type="nucleotide sequence ID" value="NZ_KI535367.1"/>
</dbReference>
<proteinExistence type="predicted"/>
<dbReference type="SUPFAM" id="SSF103190">
    <property type="entry name" value="Sensory domain-like"/>
    <property type="match status" value="1"/>
</dbReference>
<dbReference type="GO" id="GO:0007165">
    <property type="term" value="P:signal transduction"/>
    <property type="evidence" value="ECO:0007669"/>
    <property type="project" value="UniProtKB-KW"/>
</dbReference>
<dbReference type="Gene3D" id="3.30.450.20">
    <property type="entry name" value="PAS domain"/>
    <property type="match status" value="2"/>
</dbReference>
<feature type="transmembrane region" description="Helical" evidence="10">
    <location>
        <begin position="275"/>
        <end position="298"/>
    </location>
</feature>
<keyword evidence="5 10" id="KW-1133">Transmembrane helix</keyword>
<dbReference type="SUPFAM" id="SSF58104">
    <property type="entry name" value="Methyl-accepting chemotaxis protein (MCP) signaling domain"/>
    <property type="match status" value="1"/>
</dbReference>
<keyword evidence="3" id="KW-0145">Chemotaxis</keyword>
<dbReference type="Pfam" id="PF02743">
    <property type="entry name" value="dCache_1"/>
    <property type="match status" value="1"/>
</dbReference>
<evidence type="ECO:0000256" key="3">
    <source>
        <dbReference type="ARBA" id="ARBA00022500"/>
    </source>
</evidence>
<keyword evidence="7 8" id="KW-0807">Transducer</keyword>
<gene>
    <name evidence="12" type="ORF">GCWU0000282_001062</name>
</gene>
<evidence type="ECO:0000259" key="11">
    <source>
        <dbReference type="PROSITE" id="PS50111"/>
    </source>
</evidence>
<reference evidence="12 13" key="1">
    <citation type="submission" date="2013-06" db="EMBL/GenBank/DDBJ databases">
        <authorList>
            <person name="Weinstock G."/>
            <person name="Sodergren E."/>
            <person name="Clifton S."/>
            <person name="Fulton L."/>
            <person name="Fulton B."/>
            <person name="Courtney L."/>
            <person name="Fronick C."/>
            <person name="Harrison M."/>
            <person name="Strong C."/>
            <person name="Farmer C."/>
            <person name="Delahaunty K."/>
            <person name="Markovic C."/>
            <person name="Hall O."/>
            <person name="Minx P."/>
            <person name="Tomlinson C."/>
            <person name="Mitreva M."/>
            <person name="Nelson J."/>
            <person name="Hou S."/>
            <person name="Wollam A."/>
            <person name="Pepin K.H."/>
            <person name="Johnson M."/>
            <person name="Bhonagiri V."/>
            <person name="Nash W.E."/>
            <person name="Warren W."/>
            <person name="Chinwalla A."/>
            <person name="Mardis E.R."/>
            <person name="Wilson R.K."/>
        </authorList>
    </citation>
    <scope>NUCLEOTIDE SEQUENCE [LARGE SCALE GENOMIC DNA]</scope>
    <source>
        <strain evidence="12 13">ATCC 51271</strain>
    </source>
</reference>
<dbReference type="STRING" id="592026.GCWU0000282_001062"/>
<dbReference type="SMART" id="SM00283">
    <property type="entry name" value="MA"/>
    <property type="match status" value="1"/>
</dbReference>